<evidence type="ECO:0000256" key="3">
    <source>
        <dbReference type="ARBA" id="ARBA00023163"/>
    </source>
</evidence>
<evidence type="ECO:0000313" key="7">
    <source>
        <dbReference type="Proteomes" id="UP001432312"/>
    </source>
</evidence>
<keyword evidence="3" id="KW-0804">Transcription</keyword>
<dbReference type="PRINTS" id="PR00598">
    <property type="entry name" value="HTHMARR"/>
</dbReference>
<reference evidence="6" key="1">
    <citation type="submission" date="2022-10" db="EMBL/GenBank/DDBJ databases">
        <title>The complete genomes of actinobacterial strains from the NBC collection.</title>
        <authorList>
            <person name="Joergensen T.S."/>
            <person name="Alvarez Arevalo M."/>
            <person name="Sterndorff E.B."/>
            <person name="Faurdal D."/>
            <person name="Vuksanovic O."/>
            <person name="Mourched A.-S."/>
            <person name="Charusanti P."/>
            <person name="Shaw S."/>
            <person name="Blin K."/>
            <person name="Weber T."/>
        </authorList>
    </citation>
    <scope>NUCLEOTIDE SEQUENCE</scope>
    <source>
        <strain evidence="6">NBC_00303</strain>
    </source>
</reference>
<proteinExistence type="predicted"/>
<dbReference type="Proteomes" id="UP001432312">
    <property type="component" value="Chromosome"/>
</dbReference>
<feature type="domain" description="HTH marR-type" evidence="5">
    <location>
        <begin position="82"/>
        <end position="217"/>
    </location>
</feature>
<evidence type="ECO:0000256" key="1">
    <source>
        <dbReference type="ARBA" id="ARBA00023015"/>
    </source>
</evidence>
<keyword evidence="7" id="KW-1185">Reference proteome</keyword>
<dbReference type="InterPro" id="IPR000835">
    <property type="entry name" value="HTH_MarR-typ"/>
</dbReference>
<dbReference type="SUPFAM" id="SSF46785">
    <property type="entry name" value="Winged helix' DNA-binding domain"/>
    <property type="match status" value="1"/>
</dbReference>
<dbReference type="PANTHER" id="PTHR42756:SF1">
    <property type="entry name" value="TRANSCRIPTIONAL REPRESSOR OF EMRAB OPERON"/>
    <property type="match status" value="1"/>
</dbReference>
<feature type="region of interest" description="Disordered" evidence="4">
    <location>
        <begin position="1"/>
        <end position="65"/>
    </location>
</feature>
<organism evidence="6 7">
    <name type="scientific">Streptomyces erythrochromogenes</name>
    <dbReference type="NCBI Taxonomy" id="285574"/>
    <lineage>
        <taxon>Bacteria</taxon>
        <taxon>Bacillati</taxon>
        <taxon>Actinomycetota</taxon>
        <taxon>Actinomycetes</taxon>
        <taxon>Kitasatosporales</taxon>
        <taxon>Streptomycetaceae</taxon>
        <taxon>Streptomyces</taxon>
    </lineage>
</organism>
<keyword evidence="1" id="KW-0805">Transcription regulation</keyword>
<dbReference type="GeneID" id="95496868"/>
<dbReference type="Gene3D" id="1.10.10.10">
    <property type="entry name" value="Winged helix-like DNA-binding domain superfamily/Winged helix DNA-binding domain"/>
    <property type="match status" value="1"/>
</dbReference>
<evidence type="ECO:0000256" key="4">
    <source>
        <dbReference type="SAM" id="MobiDB-lite"/>
    </source>
</evidence>
<protein>
    <submittedName>
        <fullName evidence="6">MarR family winged helix-turn-helix transcriptional regulator</fullName>
    </submittedName>
</protein>
<feature type="compositionally biased region" description="Basic and acidic residues" evidence="4">
    <location>
        <begin position="1"/>
        <end position="10"/>
    </location>
</feature>
<dbReference type="RefSeq" id="WP_078959182.1">
    <property type="nucleotide sequence ID" value="NZ_CP108036.1"/>
</dbReference>
<name>A0ABZ1Q9A3_9ACTN</name>
<dbReference type="SMART" id="SM00347">
    <property type="entry name" value="HTH_MARR"/>
    <property type="match status" value="1"/>
</dbReference>
<keyword evidence="2" id="KW-0238">DNA-binding</keyword>
<dbReference type="InterPro" id="IPR036388">
    <property type="entry name" value="WH-like_DNA-bd_sf"/>
</dbReference>
<dbReference type="PROSITE" id="PS50995">
    <property type="entry name" value="HTH_MARR_2"/>
    <property type="match status" value="1"/>
</dbReference>
<sequence length="222" mass="23994">MGREAAEGRAQRAAGRAAAAEAGSGAVPAHRAGTASPLGPDGPHGPAVVPEDARPSQTEPAEDSVDRHIARWTGKVPFDVPTEAVITRIQLLAKHVSHGKERALAETGLQAFEFETMHRLASRGTPWRAPSAELAAELLLSPAGMTGRLDSLEKSGLVRRLRAAADRRRVDVELTEEGRRRWTEAMRWRGIAEAEMIEPLDDAERAALAALLKRMLLSVETR</sequence>
<dbReference type="InterPro" id="IPR036390">
    <property type="entry name" value="WH_DNA-bd_sf"/>
</dbReference>
<dbReference type="PANTHER" id="PTHR42756">
    <property type="entry name" value="TRANSCRIPTIONAL REGULATOR, MARR"/>
    <property type="match status" value="1"/>
</dbReference>
<evidence type="ECO:0000313" key="6">
    <source>
        <dbReference type="EMBL" id="WUN79256.1"/>
    </source>
</evidence>
<dbReference type="Pfam" id="PF01047">
    <property type="entry name" value="MarR"/>
    <property type="match status" value="1"/>
</dbReference>
<accession>A0ABZ1Q9A3</accession>
<evidence type="ECO:0000259" key="5">
    <source>
        <dbReference type="PROSITE" id="PS50995"/>
    </source>
</evidence>
<dbReference type="EMBL" id="CP108036">
    <property type="protein sequence ID" value="WUN79256.1"/>
    <property type="molecule type" value="Genomic_DNA"/>
</dbReference>
<evidence type="ECO:0000256" key="2">
    <source>
        <dbReference type="ARBA" id="ARBA00023125"/>
    </source>
</evidence>
<gene>
    <name evidence="6" type="ORF">OHA91_12505</name>
</gene>
<feature type="compositionally biased region" description="Low complexity" evidence="4">
    <location>
        <begin position="11"/>
        <end position="26"/>
    </location>
</feature>